<dbReference type="SUPFAM" id="SSF160904">
    <property type="entry name" value="Jann2411-like"/>
    <property type="match status" value="1"/>
</dbReference>
<dbReference type="PANTHER" id="PTHR35525">
    <property type="entry name" value="BLL6575 PROTEIN"/>
    <property type="match status" value="1"/>
</dbReference>
<comment type="caution">
    <text evidence="2">The sequence shown here is derived from an EMBL/GenBank/DDBJ whole genome shotgun (WGS) entry which is preliminary data.</text>
</comment>
<dbReference type="Pfam" id="PF11706">
    <property type="entry name" value="zf-CGNR"/>
    <property type="match status" value="1"/>
</dbReference>
<gene>
    <name evidence="2" type="ORF">DFJ66_2993</name>
</gene>
<dbReference type="PANTHER" id="PTHR35525:SF3">
    <property type="entry name" value="BLL6575 PROTEIN"/>
    <property type="match status" value="1"/>
</dbReference>
<sequence>MNRALEFAATVRHDGHGGIEDALPTVAALEAWSGVPATEALLHAVHDLRWAVRSLMAHASAAGTRVDTPHLRPLDEALALVNAAAAAAPRAAELRWGTPPTLHHVDTATPGERLLADLATDTMELLAGDQAPDLRACPSPRCIRFFVRTHPKQQWCKPSCGNRARVSRHYHRTRD</sequence>
<evidence type="ECO:0000259" key="1">
    <source>
        <dbReference type="Pfam" id="PF11706"/>
    </source>
</evidence>
<reference evidence="2 3" key="1">
    <citation type="submission" date="2018-10" db="EMBL/GenBank/DDBJ databases">
        <title>Sequencing the genomes of 1000 actinobacteria strains.</title>
        <authorList>
            <person name="Klenk H.-P."/>
        </authorList>
    </citation>
    <scope>NUCLEOTIDE SEQUENCE [LARGE SCALE GENOMIC DNA]</scope>
    <source>
        <strain evidence="2 3">DSM 43911</strain>
    </source>
</reference>
<dbReference type="Pfam" id="PF07336">
    <property type="entry name" value="ABATE"/>
    <property type="match status" value="1"/>
</dbReference>
<dbReference type="RefSeq" id="WP_121221739.1">
    <property type="nucleotide sequence ID" value="NZ_JBIUBA010000038.1"/>
</dbReference>
<evidence type="ECO:0000313" key="3">
    <source>
        <dbReference type="Proteomes" id="UP000272729"/>
    </source>
</evidence>
<dbReference type="InterPro" id="IPR021005">
    <property type="entry name" value="Znf_CGNR"/>
</dbReference>
<dbReference type="InterPro" id="IPR010852">
    <property type="entry name" value="ABATE"/>
</dbReference>
<dbReference type="Gene3D" id="1.10.3300.10">
    <property type="entry name" value="Jann2411-like domain"/>
    <property type="match status" value="1"/>
</dbReference>
<dbReference type="Proteomes" id="UP000272729">
    <property type="component" value="Unassembled WGS sequence"/>
</dbReference>
<organism evidence="2 3">
    <name type="scientific">Saccharothrix variisporea</name>
    <dbReference type="NCBI Taxonomy" id="543527"/>
    <lineage>
        <taxon>Bacteria</taxon>
        <taxon>Bacillati</taxon>
        <taxon>Actinomycetota</taxon>
        <taxon>Actinomycetes</taxon>
        <taxon>Pseudonocardiales</taxon>
        <taxon>Pseudonocardiaceae</taxon>
        <taxon>Saccharothrix</taxon>
    </lineage>
</organism>
<evidence type="ECO:0000313" key="2">
    <source>
        <dbReference type="EMBL" id="RKT69755.1"/>
    </source>
</evidence>
<name>A0A495X9D4_9PSEU</name>
<dbReference type="InterPro" id="IPR023286">
    <property type="entry name" value="ABATE_dom_sf"/>
</dbReference>
<keyword evidence="3" id="KW-1185">Reference proteome</keyword>
<dbReference type="OrthoDB" id="3211108at2"/>
<protein>
    <submittedName>
        <fullName evidence="2">CGNR zinc finger protein</fullName>
    </submittedName>
</protein>
<proteinExistence type="predicted"/>
<accession>A0A495X9D4</accession>
<dbReference type="EMBL" id="RBXR01000001">
    <property type="protein sequence ID" value="RKT69755.1"/>
    <property type="molecule type" value="Genomic_DNA"/>
</dbReference>
<dbReference type="AlphaFoldDB" id="A0A495X9D4"/>
<feature type="domain" description="Zinc finger CGNR" evidence="1">
    <location>
        <begin position="134"/>
        <end position="172"/>
    </location>
</feature>